<name>A0A1D2ABJ2_AUXPR</name>
<keyword evidence="11" id="KW-0868">Chloride</keyword>
<keyword evidence="10" id="KW-0325">Glycoprotein</keyword>
<dbReference type="EMBL" id="GDKF01002070">
    <property type="protein sequence ID" value="JAT76552.1"/>
    <property type="molecule type" value="Transcribed_RNA"/>
</dbReference>
<reference evidence="15" key="1">
    <citation type="submission" date="2015-08" db="EMBL/GenBank/DDBJ databases">
        <authorList>
            <person name="Babu N.S."/>
            <person name="Beckwith C.J."/>
            <person name="Beseler K.G."/>
            <person name="Brison A."/>
            <person name="Carone J.V."/>
            <person name="Caskin T.P."/>
            <person name="Diamond M."/>
            <person name="Durham M.E."/>
            <person name="Foxe J.M."/>
            <person name="Go M."/>
            <person name="Henderson B.A."/>
            <person name="Jones I.B."/>
            <person name="McGettigan J.A."/>
            <person name="Micheletti S.J."/>
            <person name="Nasrallah M.E."/>
            <person name="Ortiz D."/>
            <person name="Piller C.R."/>
            <person name="Privatt S.R."/>
            <person name="Schneider S.L."/>
            <person name="Sharp S."/>
            <person name="Smith T.C."/>
            <person name="Stanton J.D."/>
            <person name="Ullery H.E."/>
            <person name="Wilson R.J."/>
            <person name="Serrano M.G."/>
            <person name="Buck G."/>
            <person name="Lee V."/>
            <person name="Wang Y."/>
            <person name="Carvalho R."/>
            <person name="Voegtly L."/>
            <person name="Shi R."/>
            <person name="Duckworth R."/>
            <person name="Johnson A."/>
            <person name="Loviza R."/>
            <person name="Walstead R."/>
            <person name="Shah Z."/>
            <person name="Kiflezghi M."/>
            <person name="Wade K."/>
            <person name="Ball S.L."/>
            <person name="Bradley K.W."/>
            <person name="Asai D.J."/>
            <person name="Bowman C.A."/>
            <person name="Russell D.A."/>
            <person name="Pope W.H."/>
            <person name="Jacobs-Sera D."/>
            <person name="Hendrix R.W."/>
            <person name="Hatfull G.F."/>
        </authorList>
    </citation>
    <scope>NUCLEOTIDE SEQUENCE</scope>
</reference>
<dbReference type="GO" id="GO:0034707">
    <property type="term" value="C:chloride channel complex"/>
    <property type="evidence" value="ECO:0007669"/>
    <property type="project" value="UniProtKB-KW"/>
</dbReference>
<dbReference type="PANTHER" id="PTHR12424">
    <property type="entry name" value="TWEETY-RELATED"/>
    <property type="match status" value="1"/>
</dbReference>
<evidence type="ECO:0000256" key="6">
    <source>
        <dbReference type="ARBA" id="ARBA00022989"/>
    </source>
</evidence>
<evidence type="ECO:0000256" key="5">
    <source>
        <dbReference type="ARBA" id="ARBA00022692"/>
    </source>
</evidence>
<feature type="transmembrane region" description="Helical" evidence="14">
    <location>
        <begin position="297"/>
        <end position="321"/>
    </location>
</feature>
<evidence type="ECO:0000256" key="8">
    <source>
        <dbReference type="ARBA" id="ARBA00023136"/>
    </source>
</evidence>
<feature type="transmembrane region" description="Helical" evidence="14">
    <location>
        <begin position="467"/>
        <end position="490"/>
    </location>
</feature>
<dbReference type="AlphaFoldDB" id="A0A1D2ABJ2"/>
<keyword evidence="4" id="KW-1003">Cell membrane</keyword>
<keyword evidence="7" id="KW-0406">Ion transport</keyword>
<dbReference type="GO" id="GO:0072320">
    <property type="term" value="F:volume-sensitive chloride channel activity"/>
    <property type="evidence" value="ECO:0007669"/>
    <property type="project" value="TreeGrafter"/>
</dbReference>
<evidence type="ECO:0000256" key="10">
    <source>
        <dbReference type="ARBA" id="ARBA00023180"/>
    </source>
</evidence>
<evidence type="ECO:0000256" key="11">
    <source>
        <dbReference type="ARBA" id="ARBA00023214"/>
    </source>
</evidence>
<evidence type="ECO:0000256" key="13">
    <source>
        <dbReference type="SAM" id="MobiDB-lite"/>
    </source>
</evidence>
<feature type="compositionally biased region" description="Pro residues" evidence="13">
    <location>
        <begin position="526"/>
        <end position="538"/>
    </location>
</feature>
<dbReference type="InterPro" id="IPR006990">
    <property type="entry name" value="Tweety"/>
</dbReference>
<keyword evidence="8 14" id="KW-0472">Membrane</keyword>
<keyword evidence="6 14" id="KW-1133">Transmembrane helix</keyword>
<keyword evidence="9" id="KW-0869">Chloride channel</keyword>
<comment type="similarity">
    <text evidence="2">Belongs to the tweety family.</text>
</comment>
<gene>
    <name evidence="15" type="ORF">g.48779</name>
</gene>
<feature type="transmembrane region" description="Helical" evidence="14">
    <location>
        <begin position="116"/>
        <end position="139"/>
    </location>
</feature>
<organism evidence="15">
    <name type="scientific">Auxenochlorella protothecoides</name>
    <name type="common">Green microalga</name>
    <name type="synonym">Chlorella protothecoides</name>
    <dbReference type="NCBI Taxonomy" id="3075"/>
    <lineage>
        <taxon>Eukaryota</taxon>
        <taxon>Viridiplantae</taxon>
        <taxon>Chlorophyta</taxon>
        <taxon>core chlorophytes</taxon>
        <taxon>Trebouxiophyceae</taxon>
        <taxon>Chlorellales</taxon>
        <taxon>Chlorellaceae</taxon>
        <taxon>Auxenochlorella</taxon>
    </lineage>
</organism>
<accession>A0A1D2ABJ2</accession>
<evidence type="ECO:0000256" key="7">
    <source>
        <dbReference type="ARBA" id="ARBA00023065"/>
    </source>
</evidence>
<comment type="subcellular location">
    <subcellularLocation>
        <location evidence="1">Cell membrane</location>
        <topology evidence="1">Multi-pass membrane protein</topology>
    </subcellularLocation>
</comment>
<evidence type="ECO:0000256" key="14">
    <source>
        <dbReference type="SAM" id="Phobius"/>
    </source>
</evidence>
<keyword evidence="5 14" id="KW-0812">Transmembrane</keyword>
<dbReference type="GO" id="GO:0005886">
    <property type="term" value="C:plasma membrane"/>
    <property type="evidence" value="ECO:0007669"/>
    <property type="project" value="UniProtKB-SubCell"/>
</dbReference>
<evidence type="ECO:0000256" key="2">
    <source>
        <dbReference type="ARBA" id="ARBA00009849"/>
    </source>
</evidence>
<feature type="transmembrane region" description="Helical" evidence="14">
    <location>
        <begin position="51"/>
        <end position="74"/>
    </location>
</feature>
<evidence type="ECO:0000256" key="4">
    <source>
        <dbReference type="ARBA" id="ARBA00022475"/>
    </source>
</evidence>
<feature type="region of interest" description="Disordered" evidence="13">
    <location>
        <begin position="523"/>
        <end position="576"/>
    </location>
</feature>
<protein>
    <submittedName>
        <fullName evidence="15">Uncharacterized protein</fullName>
    </submittedName>
</protein>
<sequence>MSSNTVSIINNVTVYLPECAVHVTADSISYTGSQEFQPTTWEYFKGFVPTVLPGVILGGLALIGLIFFLVWICVQACRLRKKPDSEAHSEKDRLTEPFAMASGPGMEPGKHAPRHAILFIVFTLLLGLAVVGVSAWGMALSIQSTKDQIPGFWAVVDDINSNATAIQGYLANINSSVLVITPGLNVIVDEAATLVSLIAEEANVTVSTSDIRNTAQSLVTELGEVGNSISSVTSFVYTDIVQRVTRLYGNSVWTVTQRVQHTYRFIPIAIVFGVVILLTLILLWLGARMKYPKTTSFVVALYWTSVALLMFLGVGLLNGIFEVANDACRYSETYAHDRIRSSMSSRNLGLFDRVWSYYIVNTPISVPYADYITGAPVQEVLAALQTSDVDDIIQALSRLNTTVIQTQTGLSSSDAAAVSTAVQAIPTLLKSIVGLVASLSRENLRPIYLNLKVLACCTMANKVHSTWVSWTVAGVLAFVFALLLSARVISHTVVTARRRRLEEEEIQRAFMTSVEAFDAYHASMPPGQPAPSAQPPPSAGANHPSSGLASPESSDPSAPPMPPPGHAGYYDGRYNS</sequence>
<dbReference type="PANTHER" id="PTHR12424:SF8">
    <property type="entry name" value="PROTEIN TWEETY"/>
    <property type="match status" value="1"/>
</dbReference>
<keyword evidence="3" id="KW-0813">Transport</keyword>
<proteinExistence type="inferred from homology"/>
<feature type="transmembrane region" description="Helical" evidence="14">
    <location>
        <begin position="265"/>
        <end position="285"/>
    </location>
</feature>
<evidence type="ECO:0000256" key="9">
    <source>
        <dbReference type="ARBA" id="ARBA00023173"/>
    </source>
</evidence>
<keyword evidence="12" id="KW-0407">Ion channel</keyword>
<evidence type="ECO:0000256" key="3">
    <source>
        <dbReference type="ARBA" id="ARBA00022448"/>
    </source>
</evidence>
<evidence type="ECO:0000256" key="12">
    <source>
        <dbReference type="ARBA" id="ARBA00023303"/>
    </source>
</evidence>
<evidence type="ECO:0000313" key="15">
    <source>
        <dbReference type="EMBL" id="JAT76552.1"/>
    </source>
</evidence>
<dbReference type="GO" id="GO:0005229">
    <property type="term" value="F:intracellularly calcium-gated chloride channel activity"/>
    <property type="evidence" value="ECO:0007669"/>
    <property type="project" value="TreeGrafter"/>
</dbReference>
<evidence type="ECO:0000256" key="1">
    <source>
        <dbReference type="ARBA" id="ARBA00004651"/>
    </source>
</evidence>